<sequence>MLSSRTSLAHLTVELHDVRRSPRQGLLLILKSEEAAKWRVQAHRLTGQLHVLASHKVIVSSTEADLPLTVIQHMSPELAYSRDPLEYAAEQKLPAFTSYTEAERVNRFLLVVGLNEATPTIPADPKLFGPLFLPPPKLLVKRQQFPEAVTTSWAVRPEISEEDSSVVHPLPTSKTTLCLTGKQKPRQEKKGIQRVSRASSSSTQTSPPETTMAFQDLPFHHGNVLFSLEVYSSESFANQPGPCTVSVNSRVFVEASLASYDWCLGFTIQRCFISPSSDSLVASSYLLVQHGCAVDAHVNMLELEQTAQGQALPPGYQERQRLSFLMQPRSNDSIQFLHCHLVLCSREPQDPKTKGPIPKVSDSSGKGTLIPSSYPVALCLLLSVYC</sequence>
<accession>A0ABQ7TJ01</accession>
<proteinExistence type="predicted"/>
<dbReference type="InterPro" id="IPR055355">
    <property type="entry name" value="ZP-C"/>
</dbReference>
<feature type="region of interest" description="Disordered" evidence="3">
    <location>
        <begin position="181"/>
        <end position="213"/>
    </location>
</feature>
<keyword evidence="2" id="KW-1015">Disulfide bond</keyword>
<evidence type="ECO:0000256" key="1">
    <source>
        <dbReference type="ARBA" id="ARBA00022729"/>
    </source>
</evidence>
<dbReference type="Proteomes" id="UP000826234">
    <property type="component" value="Unassembled WGS sequence"/>
</dbReference>
<dbReference type="Gene3D" id="2.60.40.4100">
    <property type="entry name" value="Zona pellucida, ZP-C domain"/>
    <property type="match status" value="1"/>
</dbReference>
<evidence type="ECO:0000256" key="3">
    <source>
        <dbReference type="SAM" id="MobiDB-lite"/>
    </source>
</evidence>
<dbReference type="EMBL" id="JAIPUX010000439">
    <property type="protein sequence ID" value="KAH0629634.1"/>
    <property type="molecule type" value="Genomic_DNA"/>
</dbReference>
<dbReference type="PANTHER" id="PTHR14002">
    <property type="entry name" value="ENDOGLIN/TGF-BETA RECEPTOR TYPE III"/>
    <property type="match status" value="1"/>
</dbReference>
<protein>
    <recommendedName>
        <fullName evidence="4">ZP-C domain-containing protein</fullName>
    </recommendedName>
</protein>
<reference evidence="5 6" key="1">
    <citation type="journal article" date="2022" name="Gigascience">
        <title>A chromosome-level genome assembly and annotation of the desert horned lizard, Phrynosoma platyrhinos, provides insight into chromosomal rearrangements among reptiles.</title>
        <authorList>
            <person name="Koochekian N."/>
            <person name="Ascanio A."/>
            <person name="Farleigh K."/>
            <person name="Card D.C."/>
            <person name="Schield D.R."/>
            <person name="Castoe T.A."/>
            <person name="Jezkova T."/>
        </authorList>
    </citation>
    <scope>NUCLEOTIDE SEQUENCE [LARGE SCALE GENOMIC DNA]</scope>
    <source>
        <strain evidence="5">NK-2021</strain>
    </source>
</reference>
<name>A0ABQ7TJ01_PHRPL</name>
<evidence type="ECO:0000259" key="4">
    <source>
        <dbReference type="Pfam" id="PF00100"/>
    </source>
</evidence>
<feature type="domain" description="ZP-C" evidence="4">
    <location>
        <begin position="222"/>
        <end position="350"/>
    </location>
</feature>
<keyword evidence="6" id="KW-1185">Reference proteome</keyword>
<dbReference type="PANTHER" id="PTHR14002:SF9">
    <property type="entry name" value="TRANSFORMING GROWTH FACTOR-BETA RECEPTOR TYPE 3-LIKE PROTEIN"/>
    <property type="match status" value="1"/>
</dbReference>
<dbReference type="InterPro" id="IPR042235">
    <property type="entry name" value="ZP-C_dom"/>
</dbReference>
<evidence type="ECO:0000313" key="5">
    <source>
        <dbReference type="EMBL" id="KAH0629634.1"/>
    </source>
</evidence>
<organism evidence="5 6">
    <name type="scientific">Phrynosoma platyrhinos</name>
    <name type="common">Desert horned lizard</name>
    <dbReference type="NCBI Taxonomy" id="52577"/>
    <lineage>
        <taxon>Eukaryota</taxon>
        <taxon>Metazoa</taxon>
        <taxon>Chordata</taxon>
        <taxon>Craniata</taxon>
        <taxon>Vertebrata</taxon>
        <taxon>Euteleostomi</taxon>
        <taxon>Lepidosauria</taxon>
        <taxon>Squamata</taxon>
        <taxon>Bifurcata</taxon>
        <taxon>Unidentata</taxon>
        <taxon>Episquamata</taxon>
        <taxon>Toxicofera</taxon>
        <taxon>Iguania</taxon>
        <taxon>Phrynosomatidae</taxon>
        <taxon>Phrynosomatinae</taxon>
        <taxon>Phrynosoma</taxon>
    </lineage>
</organism>
<feature type="compositionally biased region" description="Low complexity" evidence="3">
    <location>
        <begin position="199"/>
        <end position="211"/>
    </location>
</feature>
<evidence type="ECO:0000313" key="6">
    <source>
        <dbReference type="Proteomes" id="UP000826234"/>
    </source>
</evidence>
<keyword evidence="1" id="KW-0732">Signal</keyword>
<dbReference type="Pfam" id="PF00100">
    <property type="entry name" value="Zona_pellucida"/>
    <property type="match status" value="1"/>
</dbReference>
<evidence type="ECO:0000256" key="2">
    <source>
        <dbReference type="ARBA" id="ARBA00023157"/>
    </source>
</evidence>
<gene>
    <name evidence="5" type="ORF">JD844_011860</name>
</gene>
<comment type="caution">
    <text evidence="5">The sequence shown here is derived from an EMBL/GenBank/DDBJ whole genome shotgun (WGS) entry which is preliminary data.</text>
</comment>